<dbReference type="EMBL" id="JAUUTY010000001">
    <property type="protein sequence ID" value="KAK1698235.1"/>
    <property type="molecule type" value="Genomic_DNA"/>
</dbReference>
<feature type="region of interest" description="Disordered" evidence="1">
    <location>
        <begin position="59"/>
        <end position="91"/>
    </location>
</feature>
<proteinExistence type="predicted"/>
<dbReference type="Proteomes" id="UP001231189">
    <property type="component" value="Unassembled WGS sequence"/>
</dbReference>
<evidence type="ECO:0000313" key="5">
    <source>
        <dbReference type="EMBL" id="KAK1698235.1"/>
    </source>
</evidence>
<evidence type="ECO:0000313" key="2">
    <source>
        <dbReference type="EMBL" id="KAK1641724.1"/>
    </source>
</evidence>
<accession>A0AAD8U5W8</accession>
<sequence length="135" mass="14104">MPHARSIALSKAPITSFLEEHTFPTAAHLGRGVSDELIPPITSLVASFSVSKRSPILADKPAARSSPPLLAGERDGVLDELPPSGPDLERAAMAQPPLPAAVEHGRGYTPSRGSDLAVKIVAAVEITTLKEKTLA</sequence>
<protein>
    <submittedName>
        <fullName evidence="5">Uncharacterized protein</fullName>
    </submittedName>
</protein>
<keyword evidence="6" id="KW-1185">Reference proteome</keyword>
<dbReference type="EMBL" id="JAUUTY010000004">
    <property type="protein sequence ID" value="KAK1641724.1"/>
    <property type="molecule type" value="Genomic_DNA"/>
</dbReference>
<gene>
    <name evidence="5" type="ORF">QYE76_014932</name>
    <name evidence="2" type="ORF">QYE76_059529</name>
    <name evidence="3" type="ORF">QYE76_059533</name>
    <name evidence="4" type="ORF">QYE76_059553</name>
</gene>
<evidence type="ECO:0000313" key="3">
    <source>
        <dbReference type="EMBL" id="KAK1641728.1"/>
    </source>
</evidence>
<dbReference type="EMBL" id="JAUUTY010000004">
    <property type="protein sequence ID" value="KAK1641728.1"/>
    <property type="molecule type" value="Genomic_DNA"/>
</dbReference>
<name>A0AAD8U5W8_LOLMU</name>
<dbReference type="EMBL" id="JAUUTY010000004">
    <property type="protein sequence ID" value="KAK1641748.1"/>
    <property type="molecule type" value="Genomic_DNA"/>
</dbReference>
<evidence type="ECO:0000313" key="6">
    <source>
        <dbReference type="Proteomes" id="UP001231189"/>
    </source>
</evidence>
<dbReference type="AlphaFoldDB" id="A0AAD8U5W8"/>
<comment type="caution">
    <text evidence="5">The sequence shown here is derived from an EMBL/GenBank/DDBJ whole genome shotgun (WGS) entry which is preliminary data.</text>
</comment>
<evidence type="ECO:0000313" key="4">
    <source>
        <dbReference type="EMBL" id="KAK1641748.1"/>
    </source>
</evidence>
<reference evidence="5" key="1">
    <citation type="submission" date="2023-07" db="EMBL/GenBank/DDBJ databases">
        <title>A chromosome-level genome assembly of Lolium multiflorum.</title>
        <authorList>
            <person name="Chen Y."/>
            <person name="Copetti D."/>
            <person name="Kolliker R."/>
            <person name="Studer B."/>
        </authorList>
    </citation>
    <scope>NUCLEOTIDE SEQUENCE</scope>
    <source>
        <strain evidence="5">02402/16</strain>
        <tissue evidence="5">Leaf</tissue>
    </source>
</reference>
<organism evidence="5 6">
    <name type="scientific">Lolium multiflorum</name>
    <name type="common">Italian ryegrass</name>
    <name type="synonym">Lolium perenne subsp. multiflorum</name>
    <dbReference type="NCBI Taxonomy" id="4521"/>
    <lineage>
        <taxon>Eukaryota</taxon>
        <taxon>Viridiplantae</taxon>
        <taxon>Streptophyta</taxon>
        <taxon>Embryophyta</taxon>
        <taxon>Tracheophyta</taxon>
        <taxon>Spermatophyta</taxon>
        <taxon>Magnoliopsida</taxon>
        <taxon>Liliopsida</taxon>
        <taxon>Poales</taxon>
        <taxon>Poaceae</taxon>
        <taxon>BOP clade</taxon>
        <taxon>Pooideae</taxon>
        <taxon>Poodae</taxon>
        <taxon>Poeae</taxon>
        <taxon>Poeae Chloroplast Group 2 (Poeae type)</taxon>
        <taxon>Loliodinae</taxon>
        <taxon>Loliinae</taxon>
        <taxon>Lolium</taxon>
    </lineage>
</organism>
<evidence type="ECO:0000256" key="1">
    <source>
        <dbReference type="SAM" id="MobiDB-lite"/>
    </source>
</evidence>